<keyword evidence="5" id="KW-1185">Reference proteome</keyword>
<reference evidence="4" key="1">
    <citation type="submission" date="2023-07" db="EMBL/GenBank/DDBJ databases">
        <title>Chromosome-level genome assembly of Artemia franciscana.</title>
        <authorList>
            <person name="Jo E."/>
        </authorList>
    </citation>
    <scope>NUCLEOTIDE SEQUENCE</scope>
    <source>
        <tissue evidence="4">Whole body</tissue>
    </source>
</reference>
<dbReference type="EMBL" id="JAVRJZ010000003">
    <property type="protein sequence ID" value="KAK2724378.1"/>
    <property type="molecule type" value="Genomic_DNA"/>
</dbReference>
<proteinExistence type="predicted"/>
<feature type="coiled-coil region" evidence="1">
    <location>
        <begin position="162"/>
        <end position="203"/>
    </location>
</feature>
<dbReference type="PROSITE" id="PS00036">
    <property type="entry name" value="BZIP_BASIC"/>
    <property type="match status" value="1"/>
</dbReference>
<dbReference type="SMART" id="SM00338">
    <property type="entry name" value="BRLZ"/>
    <property type="match status" value="1"/>
</dbReference>
<dbReference type="PROSITE" id="PS50217">
    <property type="entry name" value="BZIP"/>
    <property type="match status" value="1"/>
</dbReference>
<protein>
    <recommendedName>
        <fullName evidence="3">BZIP domain-containing protein</fullName>
    </recommendedName>
</protein>
<feature type="region of interest" description="Disordered" evidence="2">
    <location>
        <begin position="90"/>
        <end position="160"/>
    </location>
</feature>
<feature type="compositionally biased region" description="Basic and acidic residues" evidence="2">
    <location>
        <begin position="90"/>
        <end position="99"/>
    </location>
</feature>
<dbReference type="AlphaFoldDB" id="A0AA88LAK9"/>
<dbReference type="InterPro" id="IPR004827">
    <property type="entry name" value="bZIP"/>
</dbReference>
<dbReference type="Proteomes" id="UP001187531">
    <property type="component" value="Unassembled WGS sequence"/>
</dbReference>
<organism evidence="4 5">
    <name type="scientific">Artemia franciscana</name>
    <name type="common">Brine shrimp</name>
    <name type="synonym">Artemia sanfranciscana</name>
    <dbReference type="NCBI Taxonomy" id="6661"/>
    <lineage>
        <taxon>Eukaryota</taxon>
        <taxon>Metazoa</taxon>
        <taxon>Ecdysozoa</taxon>
        <taxon>Arthropoda</taxon>
        <taxon>Crustacea</taxon>
        <taxon>Branchiopoda</taxon>
        <taxon>Anostraca</taxon>
        <taxon>Artemiidae</taxon>
        <taxon>Artemia</taxon>
    </lineage>
</organism>
<comment type="caution">
    <text evidence="4">The sequence shown here is derived from an EMBL/GenBank/DDBJ whole genome shotgun (WGS) entry which is preliminary data.</text>
</comment>
<dbReference type="Gene3D" id="1.20.5.170">
    <property type="match status" value="1"/>
</dbReference>
<evidence type="ECO:0000256" key="2">
    <source>
        <dbReference type="SAM" id="MobiDB-lite"/>
    </source>
</evidence>
<dbReference type="Pfam" id="PF00170">
    <property type="entry name" value="bZIP_1"/>
    <property type="match status" value="1"/>
</dbReference>
<evidence type="ECO:0000259" key="3">
    <source>
        <dbReference type="PROSITE" id="PS50217"/>
    </source>
</evidence>
<accession>A0AA88LAK9</accession>
<evidence type="ECO:0000256" key="1">
    <source>
        <dbReference type="SAM" id="Coils"/>
    </source>
</evidence>
<feature type="compositionally biased region" description="Basic and acidic residues" evidence="2">
    <location>
        <begin position="116"/>
        <end position="143"/>
    </location>
</feature>
<sequence length="204" mass="23875">MLRLQLEQNEPVTTSDEASSKDFIELQVFNEYSYEIEDTCHSIDAFLNEISPQISDEASSKEFTELQAFKENPRYNYEIQDSGSAIVEKYEGDGKRTKQENLAQKKKKKNSQMNNEDTKKKNSQMDKEDTKKKKSKMDKDTKRLIQNRKAAKKLRDKKKSEKLILEKQVLDLSRENQQMEETIKAQSLQIQRLKNEVSILKGTR</sequence>
<dbReference type="GO" id="GO:0003700">
    <property type="term" value="F:DNA-binding transcription factor activity"/>
    <property type="evidence" value="ECO:0007669"/>
    <property type="project" value="InterPro"/>
</dbReference>
<feature type="domain" description="BZIP" evidence="3">
    <location>
        <begin position="137"/>
        <end position="200"/>
    </location>
</feature>
<name>A0AA88LAK9_ARTSF</name>
<dbReference type="SUPFAM" id="SSF57959">
    <property type="entry name" value="Leucine zipper domain"/>
    <property type="match status" value="1"/>
</dbReference>
<evidence type="ECO:0000313" key="5">
    <source>
        <dbReference type="Proteomes" id="UP001187531"/>
    </source>
</evidence>
<feature type="compositionally biased region" description="Basic residues" evidence="2">
    <location>
        <begin position="145"/>
        <end position="157"/>
    </location>
</feature>
<dbReference type="InterPro" id="IPR046347">
    <property type="entry name" value="bZIP_sf"/>
</dbReference>
<gene>
    <name evidence="4" type="ORF">QYM36_001031</name>
</gene>
<keyword evidence="1" id="KW-0175">Coiled coil</keyword>
<evidence type="ECO:0000313" key="4">
    <source>
        <dbReference type="EMBL" id="KAK2724378.1"/>
    </source>
</evidence>